<keyword evidence="3" id="KW-0472">Membrane</keyword>
<keyword evidence="3" id="KW-1133">Transmembrane helix</keyword>
<evidence type="ECO:0000313" key="5">
    <source>
        <dbReference type="EMBL" id="CBI08992.1"/>
    </source>
</evidence>
<name>E6QP21_9ZZZZ</name>
<dbReference type="AlphaFoldDB" id="E6QP21"/>
<keyword evidence="3" id="KW-0812">Transmembrane</keyword>
<protein>
    <submittedName>
        <fullName evidence="5">ASPIC/UnbV (Modular protein)</fullName>
    </submittedName>
</protein>
<dbReference type="Pfam" id="PF13517">
    <property type="entry name" value="FG-GAP_3"/>
    <property type="match status" value="3"/>
</dbReference>
<keyword evidence="1" id="KW-0732">Signal</keyword>
<dbReference type="InterPro" id="IPR027039">
    <property type="entry name" value="Crtac1"/>
</dbReference>
<dbReference type="Pfam" id="PF07593">
    <property type="entry name" value="UnbV_ASPIC"/>
    <property type="match status" value="1"/>
</dbReference>
<evidence type="ECO:0000256" key="2">
    <source>
        <dbReference type="SAM" id="MobiDB-lite"/>
    </source>
</evidence>
<dbReference type="SUPFAM" id="SSF69318">
    <property type="entry name" value="Integrin alpha N-terminal domain"/>
    <property type="match status" value="1"/>
</dbReference>
<feature type="region of interest" description="Disordered" evidence="2">
    <location>
        <begin position="107"/>
        <end position="140"/>
    </location>
</feature>
<dbReference type="PANTHER" id="PTHR16026:SF0">
    <property type="entry name" value="CARTILAGE ACIDIC PROTEIN 1"/>
    <property type="match status" value="1"/>
</dbReference>
<dbReference type="InterPro" id="IPR011519">
    <property type="entry name" value="UnbV_ASPIC"/>
</dbReference>
<evidence type="ECO:0000259" key="4">
    <source>
        <dbReference type="Pfam" id="PF07593"/>
    </source>
</evidence>
<dbReference type="PANTHER" id="PTHR16026">
    <property type="entry name" value="CARTILAGE ACIDIC PROTEIN 1"/>
    <property type="match status" value="1"/>
</dbReference>
<dbReference type="EMBL" id="CABQ01000300">
    <property type="protein sequence ID" value="CBI08992.1"/>
    <property type="molecule type" value="Genomic_DNA"/>
</dbReference>
<organism evidence="5">
    <name type="scientific">mine drainage metagenome</name>
    <dbReference type="NCBI Taxonomy" id="410659"/>
    <lineage>
        <taxon>unclassified sequences</taxon>
        <taxon>metagenomes</taxon>
        <taxon>ecological metagenomes</taxon>
    </lineage>
</organism>
<evidence type="ECO:0000256" key="3">
    <source>
        <dbReference type="SAM" id="Phobius"/>
    </source>
</evidence>
<feature type="transmembrane region" description="Helical" evidence="3">
    <location>
        <begin position="217"/>
        <end position="237"/>
    </location>
</feature>
<comment type="caution">
    <text evidence="5">The sequence shown here is derived from an EMBL/GenBank/DDBJ whole genome shotgun (WGS) entry which is preliminary data.</text>
</comment>
<sequence length="822" mass="88600">MRFTCCDQRMRTPPCWPMLCARSRPACVSVQSATMSPTLIPAPTAPTLCATSAWSVWLRSRPASPRWSARAATRASTTSFMARFRRCTASGLTSFASATWSPASSAARLTRSSSPPAPRWKAKPRQAGLQPRFAATRSASRGLPPASRRAVILNMPTRSRWPARSKGVANCSCATVGIRQRQLNARSRIITAMSGTVIFLNQKRPSTAGCAFLRRSFLRAGACLAALLFSFAIVAGAQQQMGGISSGAPHNAQFDAQHRPITAGGFVKTGPVVFENVAQQAGLTTWRHKAGTLEKKFILEAKGPGVALIDYDNDGWLDIYFVNGSTYDALDGKAEPPHAALFHNNHDGTFTDVAAKAGVTNDRWGYGVVVADFDNDGWPDIYVTNYGKNRLYHNNHDGTFTDVAEKAGVALGTWSAGATFGDYDGDGKLDLFVDGYIDFDRNNPPISGSKVVGYARCAFRGVQVMCGPRGLRGEVDHLFRNNGDGTFTDTSVKAGVSDPDRYYGLGTVFADVNNDGRPDLLVADDSSPNYLYINKGDGTFEDDSYSDGFAVNEGGREVANMGLALGDYLNNGHLDVVSTTFADDYKVAFENDGTGNFTDVSYKAGIALPTIPFVSFGDGFLDYDNDGWLDLFIANGHVYPEADKNPEWGSSYAQRHLLFHNLQNGKFAEVPAVEGTGLAVVSVGRGAAFGDLFNNGKIDVVISNMDGVPVLLKNVNPDHHHWIEMKLIGGPKSPRDAVGATAYLTADGIRQRQDVLSGGSYLSSNDPRLHFGLGDATHIDSLEIHWPDRTVEKLNVPTIDRILTIEEAKGIVAGLAASTSTK</sequence>
<feature type="domain" description="ASPIC/UnbV" evidence="4">
    <location>
        <begin position="737"/>
        <end position="804"/>
    </location>
</feature>
<dbReference type="Gene3D" id="2.130.10.130">
    <property type="entry name" value="Integrin alpha, N-terminal"/>
    <property type="match status" value="1"/>
</dbReference>
<dbReference type="InterPro" id="IPR013517">
    <property type="entry name" value="FG-GAP"/>
</dbReference>
<accession>E6QP21</accession>
<dbReference type="InterPro" id="IPR028994">
    <property type="entry name" value="Integrin_alpha_N"/>
</dbReference>
<gene>
    <name evidence="5" type="ORF">CARN6_2527</name>
</gene>
<reference evidence="5" key="1">
    <citation type="submission" date="2009-10" db="EMBL/GenBank/DDBJ databases">
        <title>Diversity of trophic interactions inside an arsenic-rich microbial ecosystem.</title>
        <authorList>
            <person name="Bertin P.N."/>
            <person name="Heinrich-Salmeron A."/>
            <person name="Pelletier E."/>
            <person name="Goulhen-Chollet F."/>
            <person name="Arsene-Ploetze F."/>
            <person name="Gallien S."/>
            <person name="Calteau A."/>
            <person name="Vallenet D."/>
            <person name="Casiot C."/>
            <person name="Chane-Woon-Ming B."/>
            <person name="Giloteaux L."/>
            <person name="Barakat M."/>
            <person name="Bonnefoy V."/>
            <person name="Bruneel O."/>
            <person name="Chandler M."/>
            <person name="Cleiss J."/>
            <person name="Duran R."/>
            <person name="Elbaz-Poulichet F."/>
            <person name="Fonknechten N."/>
            <person name="Lauga B."/>
            <person name="Mornico D."/>
            <person name="Ortet P."/>
            <person name="Schaeffer C."/>
            <person name="Siguier P."/>
            <person name="Alexander Thil Smith A."/>
            <person name="Van Dorsselaer A."/>
            <person name="Weissenbach J."/>
            <person name="Medigue C."/>
            <person name="Le Paslier D."/>
        </authorList>
    </citation>
    <scope>NUCLEOTIDE SEQUENCE</scope>
</reference>
<proteinExistence type="predicted"/>
<evidence type="ECO:0000256" key="1">
    <source>
        <dbReference type="ARBA" id="ARBA00022729"/>
    </source>
</evidence>